<proteinExistence type="predicted"/>
<sequence>MFRYTIPRMASTPGEIIGASGHRYQFNELLQERPHIGRVWLATSGIPFVKPSFLGV</sequence>
<dbReference type="STRING" id="1429867.A0A0G4P4H6"/>
<name>A0A0G4P4H6_PENC3</name>
<dbReference type="EMBL" id="HG793138">
    <property type="protein sequence ID" value="CRL21178.1"/>
    <property type="molecule type" value="Genomic_DNA"/>
</dbReference>
<evidence type="ECO:0000313" key="2">
    <source>
        <dbReference type="Proteomes" id="UP000053732"/>
    </source>
</evidence>
<organism evidence="1 2">
    <name type="scientific">Penicillium camemberti (strain FM 013)</name>
    <dbReference type="NCBI Taxonomy" id="1429867"/>
    <lineage>
        <taxon>Eukaryota</taxon>
        <taxon>Fungi</taxon>
        <taxon>Dikarya</taxon>
        <taxon>Ascomycota</taxon>
        <taxon>Pezizomycotina</taxon>
        <taxon>Eurotiomycetes</taxon>
        <taxon>Eurotiomycetidae</taxon>
        <taxon>Eurotiales</taxon>
        <taxon>Aspergillaceae</taxon>
        <taxon>Penicillium</taxon>
    </lineage>
</organism>
<evidence type="ECO:0000313" key="1">
    <source>
        <dbReference type="EMBL" id="CRL21178.1"/>
    </source>
</evidence>
<dbReference type="AlphaFoldDB" id="A0A0G4P4H6"/>
<keyword evidence="2" id="KW-1185">Reference proteome</keyword>
<reference evidence="1 2" key="1">
    <citation type="journal article" date="2014" name="Nat. Commun.">
        <title>Multiple recent horizontal transfers of a large genomic region in cheese making fungi.</title>
        <authorList>
            <person name="Cheeseman K."/>
            <person name="Ropars J."/>
            <person name="Renault P."/>
            <person name="Dupont J."/>
            <person name="Gouzy J."/>
            <person name="Branca A."/>
            <person name="Abraham A.L."/>
            <person name="Ceppi M."/>
            <person name="Conseiller E."/>
            <person name="Debuchy R."/>
            <person name="Malagnac F."/>
            <person name="Goarin A."/>
            <person name="Silar P."/>
            <person name="Lacoste S."/>
            <person name="Sallet E."/>
            <person name="Bensimon A."/>
            <person name="Giraud T."/>
            <person name="Brygoo Y."/>
        </authorList>
    </citation>
    <scope>NUCLEOTIDE SEQUENCE [LARGE SCALE GENOMIC DNA]</scope>
    <source>
        <strain evidence="2">FM 013</strain>
    </source>
</reference>
<gene>
    <name evidence="1" type="ORF">PCAMFM013_S005g000342</name>
</gene>
<dbReference type="Proteomes" id="UP000053732">
    <property type="component" value="Unassembled WGS sequence"/>
</dbReference>
<accession>A0A0G4P4H6</accession>
<protein>
    <submittedName>
        <fullName evidence="1">Str. FM013</fullName>
    </submittedName>
</protein>